<feature type="compositionally biased region" description="Gly residues" evidence="17">
    <location>
        <begin position="489"/>
        <end position="498"/>
    </location>
</feature>
<keyword evidence="2 16" id="KW-0645">Protease</keyword>
<dbReference type="PANTHER" id="PTHR47966">
    <property type="entry name" value="BETA-SITE APP-CLEAVING ENZYME, ISOFORM A-RELATED"/>
    <property type="match status" value="1"/>
</dbReference>
<dbReference type="GO" id="GO:0006508">
    <property type="term" value="P:proteolysis"/>
    <property type="evidence" value="ECO:0007669"/>
    <property type="project" value="UniProtKB-KW"/>
</dbReference>
<sequence length="542" mass="57073">MMMIPSILSLGLIAATTTATAIHNDVDPPPPLLRLPLMRKSAAPLAQQQQFDKRDPFTTSLYNDQGSQYLVSVGIGTPPQNFTVTLDTGSADLWVPSSQCPRRECPFGGFKESESSTFNDHHERFGIQYGIGSVNGTYATDTVTVAGASVPNQQFGLATTTESILTATNNQSTVKANGILGLGYPQLTAAQNQNEKNYNPFVFNLAKNKIIQDPVFSVYMNRGDQQGWAGEIIFGGVDKSKYTGDLHYLPVAQLTSSLSPSSNGYYYWMVYGQAIAVKNTPGDNDKTYNLGRQSSSIFGSGDDDFGFMQQLRGQHTKRQTSSTSSAAAFILDTGTTLTYLPTRMALDVASRIAGGSDGFKLDRQSGVLLVDCSVAQSSANVELHMSQTSEPSSSPVVLSVPASALVIPLDTNSPQNASACMLGIAPLGSSSGSSGVGSSMLLVGDSMLRSAYLVFDMGQNRVGIAAANGVQGSVNGVSGSDNSNTGNGNDDGNGGGGSSTSSSSSSSSSNNLESLATQSILQFSRHLLLFVTCFIVSFTHSL</sequence>
<reference evidence="20 21" key="1">
    <citation type="submission" date="2023-03" db="EMBL/GenBank/DDBJ databases">
        <title>Genome sequence of Lichtheimia ornata CBS 291.66.</title>
        <authorList>
            <person name="Mohabir J.T."/>
            <person name="Shea T.P."/>
            <person name="Kurbessoian T."/>
            <person name="Berby B."/>
            <person name="Fontaine J."/>
            <person name="Livny J."/>
            <person name="Gnirke A."/>
            <person name="Stajich J.E."/>
            <person name="Cuomo C.A."/>
        </authorList>
    </citation>
    <scope>NUCLEOTIDE SEQUENCE [LARGE SCALE GENOMIC DNA]</scope>
    <source>
        <strain evidence="20">CBS 291.66</strain>
    </source>
</reference>
<dbReference type="AlphaFoldDB" id="A0AAD7Y3C2"/>
<evidence type="ECO:0000313" key="21">
    <source>
        <dbReference type="Proteomes" id="UP001234581"/>
    </source>
</evidence>
<name>A0AAD7Y3C2_9FUNG</name>
<evidence type="ECO:0000256" key="13">
    <source>
        <dbReference type="ARBA" id="ARBA00075933"/>
    </source>
</evidence>
<dbReference type="FunFam" id="2.40.70.10:FF:000008">
    <property type="entry name" value="Cathepsin D"/>
    <property type="match status" value="1"/>
</dbReference>
<evidence type="ECO:0000256" key="1">
    <source>
        <dbReference type="ARBA" id="ARBA00007447"/>
    </source>
</evidence>
<dbReference type="Proteomes" id="UP001234581">
    <property type="component" value="Unassembled WGS sequence"/>
</dbReference>
<comment type="similarity">
    <text evidence="1 16">Belongs to the peptidase A1 family.</text>
</comment>
<gene>
    <name evidence="20" type="ORF">O0I10_001215</name>
</gene>
<evidence type="ECO:0000256" key="12">
    <source>
        <dbReference type="ARBA" id="ARBA00070311"/>
    </source>
</evidence>
<evidence type="ECO:0000256" key="2">
    <source>
        <dbReference type="ARBA" id="ARBA00022670"/>
    </source>
</evidence>
<keyword evidence="3 18" id="KW-0732">Signal</keyword>
<dbReference type="InterPro" id="IPR021109">
    <property type="entry name" value="Peptidase_aspartic_dom_sf"/>
</dbReference>
<protein>
    <recommendedName>
        <fullName evidence="12">Mucorpepsin</fullName>
        <ecNumber evidence="11">3.4.23.23</ecNumber>
    </recommendedName>
    <alternativeName>
        <fullName evidence="13">Mucor rennin</fullName>
    </alternativeName>
</protein>
<evidence type="ECO:0000256" key="6">
    <source>
        <dbReference type="ARBA" id="ARBA00023145"/>
    </source>
</evidence>
<accession>A0AAD7Y3C2</accession>
<dbReference type="InterPro" id="IPR034164">
    <property type="entry name" value="Pepsin-like_dom"/>
</dbReference>
<dbReference type="GO" id="GO:0004190">
    <property type="term" value="F:aspartic-type endopeptidase activity"/>
    <property type="evidence" value="ECO:0007669"/>
    <property type="project" value="UniProtKB-KW"/>
</dbReference>
<evidence type="ECO:0000256" key="3">
    <source>
        <dbReference type="ARBA" id="ARBA00022729"/>
    </source>
</evidence>
<keyword evidence="6" id="KW-0865">Zymogen</keyword>
<feature type="disulfide bond" evidence="15">
    <location>
        <begin position="100"/>
        <end position="105"/>
    </location>
</feature>
<comment type="function">
    <text evidence="10">This enzyme, capable of clotting milk is frequently used for cheese production.</text>
</comment>
<evidence type="ECO:0000256" key="7">
    <source>
        <dbReference type="ARBA" id="ARBA00023157"/>
    </source>
</evidence>
<dbReference type="SUPFAM" id="SSF50630">
    <property type="entry name" value="Acid proteases"/>
    <property type="match status" value="1"/>
</dbReference>
<feature type="domain" description="Peptidase A1" evidence="19">
    <location>
        <begin position="69"/>
        <end position="465"/>
    </location>
</feature>
<evidence type="ECO:0000256" key="5">
    <source>
        <dbReference type="ARBA" id="ARBA00022801"/>
    </source>
</evidence>
<dbReference type="Gene3D" id="2.40.70.10">
    <property type="entry name" value="Acid Proteases"/>
    <property type="match status" value="2"/>
</dbReference>
<evidence type="ECO:0000256" key="4">
    <source>
        <dbReference type="ARBA" id="ARBA00022750"/>
    </source>
</evidence>
<evidence type="ECO:0000256" key="17">
    <source>
        <dbReference type="SAM" id="MobiDB-lite"/>
    </source>
</evidence>
<dbReference type="PRINTS" id="PR00792">
    <property type="entry name" value="PEPSIN"/>
</dbReference>
<dbReference type="RefSeq" id="XP_058347950.1">
    <property type="nucleotide sequence ID" value="XM_058481312.1"/>
</dbReference>
<dbReference type="InterPro" id="IPR001969">
    <property type="entry name" value="Aspartic_peptidase_AS"/>
</dbReference>
<feature type="active site" evidence="14">
    <location>
        <position position="332"/>
    </location>
</feature>
<keyword evidence="7 15" id="KW-1015">Disulfide bond</keyword>
<comment type="caution">
    <text evidence="20">The sequence shown here is derived from an EMBL/GenBank/DDBJ whole genome shotgun (WGS) entry which is preliminary data.</text>
</comment>
<evidence type="ECO:0000256" key="15">
    <source>
        <dbReference type="PIRSR" id="PIRSR601461-2"/>
    </source>
</evidence>
<dbReference type="PROSITE" id="PS00141">
    <property type="entry name" value="ASP_PROTEASE"/>
    <property type="match status" value="2"/>
</dbReference>
<dbReference type="InterPro" id="IPR001461">
    <property type="entry name" value="Aspartic_peptidase_A1"/>
</dbReference>
<dbReference type="EC" id="3.4.23.23" evidence="11"/>
<feature type="active site" evidence="14">
    <location>
        <position position="87"/>
    </location>
</feature>
<dbReference type="EMBL" id="JARTCD010000003">
    <property type="protein sequence ID" value="KAJ8663038.1"/>
    <property type="molecule type" value="Genomic_DNA"/>
</dbReference>
<evidence type="ECO:0000256" key="11">
    <source>
        <dbReference type="ARBA" id="ARBA00067072"/>
    </source>
</evidence>
<keyword evidence="4 16" id="KW-0064">Aspartyl protease</keyword>
<feature type="compositionally biased region" description="Low complexity" evidence="17">
    <location>
        <begin position="499"/>
        <end position="509"/>
    </location>
</feature>
<feature type="region of interest" description="Disordered" evidence="17">
    <location>
        <begin position="475"/>
        <end position="509"/>
    </location>
</feature>
<dbReference type="InterPro" id="IPR033121">
    <property type="entry name" value="PEPTIDASE_A1"/>
</dbReference>
<evidence type="ECO:0000256" key="18">
    <source>
        <dbReference type="SAM" id="SignalP"/>
    </source>
</evidence>
<evidence type="ECO:0000256" key="9">
    <source>
        <dbReference type="ARBA" id="ARBA00052485"/>
    </source>
</evidence>
<evidence type="ECO:0000313" key="20">
    <source>
        <dbReference type="EMBL" id="KAJ8663038.1"/>
    </source>
</evidence>
<comment type="catalytic activity">
    <reaction evidence="9">
        <text>Hydrolysis of proteins, favoring hydrophobic residues at P1 and P1'. Clots milk. Does not accept Lys at P1, and hence does not activate trypsinogen.</text>
        <dbReference type="EC" id="3.4.23.23"/>
    </reaction>
</comment>
<evidence type="ECO:0000259" key="19">
    <source>
        <dbReference type="PROSITE" id="PS51767"/>
    </source>
</evidence>
<dbReference type="Pfam" id="PF00026">
    <property type="entry name" value="Asp"/>
    <property type="match status" value="2"/>
</dbReference>
<dbReference type="CDD" id="cd05471">
    <property type="entry name" value="pepsin_like"/>
    <property type="match status" value="1"/>
</dbReference>
<dbReference type="PANTHER" id="PTHR47966:SF65">
    <property type="entry name" value="ASPARTIC-TYPE ENDOPEPTIDASE"/>
    <property type="match status" value="1"/>
</dbReference>
<evidence type="ECO:0000256" key="10">
    <source>
        <dbReference type="ARBA" id="ARBA00059864"/>
    </source>
</evidence>
<evidence type="ECO:0000256" key="8">
    <source>
        <dbReference type="ARBA" id="ARBA00023180"/>
    </source>
</evidence>
<feature type="compositionally biased region" description="Low complexity" evidence="17">
    <location>
        <begin position="475"/>
        <end position="488"/>
    </location>
</feature>
<keyword evidence="21" id="KW-1185">Reference proteome</keyword>
<evidence type="ECO:0000256" key="14">
    <source>
        <dbReference type="PIRSR" id="PIRSR601461-1"/>
    </source>
</evidence>
<dbReference type="PROSITE" id="PS51767">
    <property type="entry name" value="PEPTIDASE_A1"/>
    <property type="match status" value="1"/>
</dbReference>
<organism evidence="20 21">
    <name type="scientific">Lichtheimia ornata</name>
    <dbReference type="NCBI Taxonomy" id="688661"/>
    <lineage>
        <taxon>Eukaryota</taxon>
        <taxon>Fungi</taxon>
        <taxon>Fungi incertae sedis</taxon>
        <taxon>Mucoromycota</taxon>
        <taxon>Mucoromycotina</taxon>
        <taxon>Mucoromycetes</taxon>
        <taxon>Mucorales</taxon>
        <taxon>Lichtheimiaceae</taxon>
        <taxon>Lichtheimia</taxon>
    </lineage>
</organism>
<evidence type="ECO:0000256" key="16">
    <source>
        <dbReference type="RuleBase" id="RU000454"/>
    </source>
</evidence>
<feature type="chain" id="PRO_5042265835" description="Mucorpepsin" evidence="18">
    <location>
        <begin position="20"/>
        <end position="542"/>
    </location>
</feature>
<proteinExistence type="inferred from homology"/>
<keyword evidence="8" id="KW-0325">Glycoprotein</keyword>
<keyword evidence="5 16" id="KW-0378">Hydrolase</keyword>
<feature type="signal peptide" evidence="18">
    <location>
        <begin position="1"/>
        <end position="19"/>
    </location>
</feature>
<dbReference type="GeneID" id="83208633"/>